<accession>A0A8S9SJ00</accession>
<feature type="region of interest" description="Disordered" evidence="1">
    <location>
        <begin position="124"/>
        <end position="146"/>
    </location>
</feature>
<evidence type="ECO:0000256" key="1">
    <source>
        <dbReference type="SAM" id="MobiDB-lite"/>
    </source>
</evidence>
<dbReference type="AlphaFoldDB" id="A0A8S9SJ00"/>
<feature type="region of interest" description="Disordered" evidence="1">
    <location>
        <begin position="81"/>
        <end position="112"/>
    </location>
</feature>
<protein>
    <submittedName>
        <fullName evidence="2">Uncharacterized protein</fullName>
    </submittedName>
</protein>
<feature type="compositionally biased region" description="Low complexity" evidence="1">
    <location>
        <begin position="87"/>
        <end position="100"/>
    </location>
</feature>
<dbReference type="EMBL" id="QGKX02000004">
    <property type="protein sequence ID" value="KAF3599933.1"/>
    <property type="molecule type" value="Genomic_DNA"/>
</dbReference>
<gene>
    <name evidence="2" type="ORF">F2Q69_00035072</name>
</gene>
<proteinExistence type="predicted"/>
<dbReference type="Proteomes" id="UP000712600">
    <property type="component" value="Unassembled WGS sequence"/>
</dbReference>
<evidence type="ECO:0000313" key="2">
    <source>
        <dbReference type="EMBL" id="KAF3599933.1"/>
    </source>
</evidence>
<name>A0A8S9SJ00_BRACR</name>
<sequence>MQGLMSYRHFGRARSLRSDRTLVRARSLRSDRAEHAFGRCVTILLELLSDDSCFFRKGGIAGCSSADFAFANTSLQRTWRNPAIQPSTSGNKSLSLASSDSEAEIDEVQSQQWYGDYSSAHGSYYTTFPPDDDDDDVGASAPTHFP</sequence>
<reference evidence="2" key="1">
    <citation type="submission" date="2019-12" db="EMBL/GenBank/DDBJ databases">
        <title>Genome sequencing and annotation of Brassica cretica.</title>
        <authorList>
            <person name="Studholme D.J."/>
            <person name="Sarris P."/>
        </authorList>
    </citation>
    <scope>NUCLEOTIDE SEQUENCE</scope>
    <source>
        <strain evidence="2">PFS-109/04</strain>
        <tissue evidence="2">Leaf</tissue>
    </source>
</reference>
<evidence type="ECO:0000313" key="3">
    <source>
        <dbReference type="Proteomes" id="UP000712600"/>
    </source>
</evidence>
<organism evidence="2 3">
    <name type="scientific">Brassica cretica</name>
    <name type="common">Mustard</name>
    <dbReference type="NCBI Taxonomy" id="69181"/>
    <lineage>
        <taxon>Eukaryota</taxon>
        <taxon>Viridiplantae</taxon>
        <taxon>Streptophyta</taxon>
        <taxon>Embryophyta</taxon>
        <taxon>Tracheophyta</taxon>
        <taxon>Spermatophyta</taxon>
        <taxon>Magnoliopsida</taxon>
        <taxon>eudicotyledons</taxon>
        <taxon>Gunneridae</taxon>
        <taxon>Pentapetalae</taxon>
        <taxon>rosids</taxon>
        <taxon>malvids</taxon>
        <taxon>Brassicales</taxon>
        <taxon>Brassicaceae</taxon>
        <taxon>Brassiceae</taxon>
        <taxon>Brassica</taxon>
    </lineage>
</organism>
<comment type="caution">
    <text evidence="2">The sequence shown here is derived from an EMBL/GenBank/DDBJ whole genome shotgun (WGS) entry which is preliminary data.</text>
</comment>